<dbReference type="GO" id="GO:0016829">
    <property type="term" value="F:lyase activity"/>
    <property type="evidence" value="ECO:0007669"/>
    <property type="project" value="UniProtKB-KW"/>
</dbReference>
<protein>
    <submittedName>
        <fullName evidence="2">Pectin lyase fold/virulence factor domain-containing protein</fullName>
    </submittedName>
</protein>
<organism evidence="2 3">
    <name type="scientific">Rhizobium gallicum bv. gallicum R602sp</name>
    <dbReference type="NCBI Taxonomy" id="1041138"/>
    <lineage>
        <taxon>Bacteria</taxon>
        <taxon>Pseudomonadati</taxon>
        <taxon>Pseudomonadota</taxon>
        <taxon>Alphaproteobacteria</taxon>
        <taxon>Hyphomicrobiales</taxon>
        <taxon>Rhizobiaceae</taxon>
        <taxon>Rhizobium/Agrobacterium group</taxon>
        <taxon>Rhizobium</taxon>
    </lineage>
</organism>
<dbReference type="Gene3D" id="2.160.20.10">
    <property type="entry name" value="Single-stranded right-handed beta-helix, Pectin lyase-like"/>
    <property type="match status" value="1"/>
</dbReference>
<evidence type="ECO:0000259" key="1">
    <source>
        <dbReference type="Pfam" id="PF13229"/>
    </source>
</evidence>
<dbReference type="SMART" id="SM00710">
    <property type="entry name" value="PbH1"/>
    <property type="match status" value="9"/>
</dbReference>
<dbReference type="InterPro" id="IPR012334">
    <property type="entry name" value="Pectin_lyas_fold"/>
</dbReference>
<dbReference type="InterPro" id="IPR011050">
    <property type="entry name" value="Pectin_lyase_fold/virulence"/>
</dbReference>
<dbReference type="PANTHER" id="PTHR36453">
    <property type="entry name" value="SECRETED PROTEIN-RELATED"/>
    <property type="match status" value="1"/>
</dbReference>
<sequence length="441" mass="45891">MYLRRDMLGFVGAALILPMAGRAFATSKRPALRGALDASGVAKSGLQALIDEAARSDTPLYLPAGTYEASNLVLPDNARIIGVPGASRIVLQGSVNSAEGARRIELSGIVIEGGGGMSGEDNSGLVQLTGIAEVHIDNCEIAEAGKHGLRLERCGGRIERSRISGVAQAGIFAVDSTGLAITGNTVADCGNGGILVHRWEKGEDGTVVAGNRVRRIRADDGGTGQNGNGINVFRAGGVMVANNQIADCAFTAVRANSGDNVQITGNQCLRSGETAIYAEFDFQGAVISANLVDGAANGISIANFNEGGRLATVIGNIVRNLRRDGPYKSEVGFGIGIAAEADTTISGNVIEDAPLWAMQLGWGPYLRNLVVTGNVVRKAPVGCAVSVAEGSGTAVITDNVFQEMTEGAVLGFEWEKKVSGDLTQAGRERYPHLTIERNRIS</sequence>
<dbReference type="AlphaFoldDB" id="A0A0B4WXZ0"/>
<dbReference type="HOGENOM" id="CLU_032301_0_0_5"/>
<evidence type="ECO:0000313" key="2">
    <source>
        <dbReference type="EMBL" id="AJD40439.1"/>
    </source>
</evidence>
<feature type="domain" description="Right handed beta helix" evidence="1">
    <location>
        <begin position="208"/>
        <end position="353"/>
    </location>
</feature>
<keyword evidence="3" id="KW-1185">Reference proteome</keyword>
<dbReference type="RefSeq" id="WP_039844257.1">
    <property type="nucleotide sequence ID" value="NZ_CP006877.1"/>
</dbReference>
<proteinExistence type="predicted"/>
<dbReference type="InterPro" id="IPR006626">
    <property type="entry name" value="PbH1"/>
</dbReference>
<dbReference type="PANTHER" id="PTHR36453:SF1">
    <property type="entry name" value="RIGHT HANDED BETA HELIX DOMAIN-CONTAINING PROTEIN"/>
    <property type="match status" value="1"/>
</dbReference>
<dbReference type="InterPro" id="IPR022388">
    <property type="entry name" value="CHP03808"/>
</dbReference>
<dbReference type="InterPro" id="IPR039448">
    <property type="entry name" value="Beta_helix"/>
</dbReference>
<dbReference type="NCBIfam" id="TIGR03807">
    <property type="entry name" value="RR_fam_repeat"/>
    <property type="match status" value="1"/>
</dbReference>
<dbReference type="SUPFAM" id="SSF51126">
    <property type="entry name" value="Pectin lyase-like"/>
    <property type="match status" value="1"/>
</dbReference>
<evidence type="ECO:0000313" key="3">
    <source>
        <dbReference type="Proteomes" id="UP000031368"/>
    </source>
</evidence>
<dbReference type="Pfam" id="PF13229">
    <property type="entry name" value="Beta_helix"/>
    <property type="match status" value="2"/>
</dbReference>
<accession>A0A0B4WXZ0</accession>
<dbReference type="NCBIfam" id="TIGR03808">
    <property type="entry name" value="RR_plus_rpt_1"/>
    <property type="match status" value="1"/>
</dbReference>
<reference evidence="2 3" key="1">
    <citation type="submission" date="2013-11" db="EMBL/GenBank/DDBJ databases">
        <title>Complete genome sequence of Rhizobium gallicum bv. gallicum R602.</title>
        <authorList>
            <person name="Bustos P."/>
            <person name="Santamaria R.I."/>
            <person name="Lozano L."/>
            <person name="Acosta J.L."/>
            <person name="Ormeno-Orrillo E."/>
            <person name="Rogel M.A."/>
            <person name="Romero D."/>
            <person name="Cevallos M.A."/>
            <person name="Martinez-Romero E."/>
            <person name="Gonzalez V."/>
        </authorList>
    </citation>
    <scope>NUCLEOTIDE SEQUENCE [LARGE SCALE GENOMIC DNA]</scope>
    <source>
        <strain evidence="2 3">R602</strain>
    </source>
</reference>
<dbReference type="KEGG" id="rga:RGR602_CH01081"/>
<feature type="domain" description="Right handed beta helix" evidence="1">
    <location>
        <begin position="103"/>
        <end position="201"/>
    </location>
</feature>
<gene>
    <name evidence="2" type="ORF">RGR602_CH01081</name>
</gene>
<keyword evidence="2" id="KW-0456">Lyase</keyword>
<dbReference type="InterPro" id="IPR022444">
    <property type="entry name" value="Cofactor-bd_rpt"/>
</dbReference>
<dbReference type="EMBL" id="CP006877">
    <property type="protein sequence ID" value="AJD40439.1"/>
    <property type="molecule type" value="Genomic_DNA"/>
</dbReference>
<dbReference type="Proteomes" id="UP000031368">
    <property type="component" value="Chromosome"/>
</dbReference>
<name>A0A0B4WXZ0_9HYPH</name>